<sequence>MFSGLLLCLLAAVAYIHRQLLCETMFSGLLLCLLAAVAYGYGMAGRSKRSVGCNPADLIIEAVTKTNFGTPESNEKTALMIRSKVRIAPQSVICLTSSSGKY</sequence>
<feature type="signal peptide" evidence="2">
    <location>
        <begin position="1"/>
        <end position="18"/>
    </location>
</feature>
<dbReference type="Proteomes" id="UP000031036">
    <property type="component" value="Unassembled WGS sequence"/>
</dbReference>
<accession>A0A0B2VAD0</accession>
<evidence type="ECO:0000256" key="2">
    <source>
        <dbReference type="SAM" id="SignalP"/>
    </source>
</evidence>
<feature type="transmembrane region" description="Helical" evidence="1">
    <location>
        <begin position="24"/>
        <end position="42"/>
    </location>
</feature>
<reference evidence="3 4" key="1">
    <citation type="submission" date="2014-11" db="EMBL/GenBank/DDBJ databases">
        <title>Genetic blueprint of the zoonotic pathogen Toxocara canis.</title>
        <authorList>
            <person name="Zhu X.-Q."/>
            <person name="Korhonen P.K."/>
            <person name="Cai H."/>
            <person name="Young N.D."/>
            <person name="Nejsum P."/>
            <person name="von Samson-Himmelstjerna G."/>
            <person name="Boag P.R."/>
            <person name="Tan P."/>
            <person name="Li Q."/>
            <person name="Min J."/>
            <person name="Yang Y."/>
            <person name="Wang X."/>
            <person name="Fang X."/>
            <person name="Hall R.S."/>
            <person name="Hofmann A."/>
            <person name="Sternberg P.W."/>
            <person name="Jex A.R."/>
            <person name="Gasser R.B."/>
        </authorList>
    </citation>
    <scope>NUCLEOTIDE SEQUENCE [LARGE SCALE GENOMIC DNA]</scope>
    <source>
        <strain evidence="3">PN_DK_2014</strain>
    </source>
</reference>
<dbReference type="EMBL" id="JPKZ01001745">
    <property type="protein sequence ID" value="KHN80436.1"/>
    <property type="molecule type" value="Genomic_DNA"/>
</dbReference>
<feature type="chain" id="PRO_5002095338" evidence="2">
    <location>
        <begin position="19"/>
        <end position="102"/>
    </location>
</feature>
<keyword evidence="4" id="KW-1185">Reference proteome</keyword>
<proteinExistence type="predicted"/>
<keyword evidence="1" id="KW-1133">Transmembrane helix</keyword>
<name>A0A0B2VAD0_TOXCA</name>
<organism evidence="3 4">
    <name type="scientific">Toxocara canis</name>
    <name type="common">Canine roundworm</name>
    <dbReference type="NCBI Taxonomy" id="6265"/>
    <lineage>
        <taxon>Eukaryota</taxon>
        <taxon>Metazoa</taxon>
        <taxon>Ecdysozoa</taxon>
        <taxon>Nematoda</taxon>
        <taxon>Chromadorea</taxon>
        <taxon>Rhabditida</taxon>
        <taxon>Spirurina</taxon>
        <taxon>Ascaridomorpha</taxon>
        <taxon>Ascaridoidea</taxon>
        <taxon>Toxocaridae</taxon>
        <taxon>Toxocara</taxon>
    </lineage>
</organism>
<keyword evidence="2" id="KW-0732">Signal</keyword>
<evidence type="ECO:0000256" key="1">
    <source>
        <dbReference type="SAM" id="Phobius"/>
    </source>
</evidence>
<dbReference type="AlphaFoldDB" id="A0A0B2VAD0"/>
<evidence type="ECO:0000313" key="4">
    <source>
        <dbReference type="Proteomes" id="UP000031036"/>
    </source>
</evidence>
<keyword evidence="1" id="KW-0472">Membrane</keyword>
<evidence type="ECO:0000313" key="3">
    <source>
        <dbReference type="EMBL" id="KHN80436.1"/>
    </source>
</evidence>
<gene>
    <name evidence="3" type="ORF">Tcan_18584</name>
</gene>
<comment type="caution">
    <text evidence="3">The sequence shown here is derived from an EMBL/GenBank/DDBJ whole genome shotgun (WGS) entry which is preliminary data.</text>
</comment>
<keyword evidence="1" id="KW-0812">Transmembrane</keyword>
<protein>
    <submittedName>
        <fullName evidence="3">Uncharacterized protein</fullName>
    </submittedName>
</protein>